<evidence type="ECO:0000256" key="2">
    <source>
        <dbReference type="ARBA" id="ARBA00022679"/>
    </source>
</evidence>
<evidence type="ECO:0000259" key="4">
    <source>
        <dbReference type="Pfam" id="PF10017"/>
    </source>
</evidence>
<keyword evidence="1 5" id="KW-0489">Methyltransferase</keyword>
<proteinExistence type="predicted"/>
<dbReference type="PATRIC" id="fig|1666911.3.peg.3814"/>
<dbReference type="EMBL" id="LJZR01000008">
    <property type="protein sequence ID" value="KPQ36057.1"/>
    <property type="molecule type" value="Genomic_DNA"/>
</dbReference>
<dbReference type="InterPro" id="IPR019257">
    <property type="entry name" value="MeTrfase_dom"/>
</dbReference>
<name>A0A0P7ZZN7_9CYAN</name>
<dbReference type="Gene3D" id="3.40.50.150">
    <property type="entry name" value="Vaccinia Virus protein VP39"/>
    <property type="match status" value="1"/>
</dbReference>
<dbReference type="InterPro" id="IPR051128">
    <property type="entry name" value="EgtD_Methyltrsf_superfamily"/>
</dbReference>
<evidence type="ECO:0000313" key="5">
    <source>
        <dbReference type="EMBL" id="KPQ36057.1"/>
    </source>
</evidence>
<accession>A0A0P7ZZN7</accession>
<dbReference type="InterPro" id="IPR035094">
    <property type="entry name" value="EgtD"/>
</dbReference>
<protein>
    <submittedName>
        <fullName evidence="5">Dimethylhistidine N-methyltransferase EgtD</fullName>
    </submittedName>
</protein>
<gene>
    <name evidence="5" type="primary">egtD</name>
    <name evidence="5" type="ORF">HLUCCA11_07550</name>
</gene>
<organism evidence="5 6">
    <name type="scientific">Phormidesmis priestleyi Ana</name>
    <dbReference type="NCBI Taxonomy" id="1666911"/>
    <lineage>
        <taxon>Bacteria</taxon>
        <taxon>Bacillati</taxon>
        <taxon>Cyanobacteriota</taxon>
        <taxon>Cyanophyceae</taxon>
        <taxon>Leptolyngbyales</taxon>
        <taxon>Leptolyngbyaceae</taxon>
        <taxon>Phormidesmis</taxon>
    </lineage>
</organism>
<evidence type="ECO:0000256" key="3">
    <source>
        <dbReference type="SAM" id="MobiDB-lite"/>
    </source>
</evidence>
<dbReference type="InterPro" id="IPR029063">
    <property type="entry name" value="SAM-dependent_MTases_sf"/>
</dbReference>
<keyword evidence="2 5" id="KW-0808">Transferase</keyword>
<feature type="region of interest" description="Disordered" evidence="3">
    <location>
        <begin position="32"/>
        <end position="54"/>
    </location>
</feature>
<evidence type="ECO:0000313" key="6">
    <source>
        <dbReference type="Proteomes" id="UP000050465"/>
    </source>
</evidence>
<reference evidence="5 6" key="1">
    <citation type="submission" date="2015-09" db="EMBL/GenBank/DDBJ databases">
        <title>Identification and resolution of microdiversity through metagenomic sequencing of parallel consortia.</title>
        <authorList>
            <person name="Nelson W.C."/>
            <person name="Romine M.F."/>
            <person name="Lindemann S.R."/>
        </authorList>
    </citation>
    <scope>NUCLEOTIDE SEQUENCE [LARGE SCALE GENOMIC DNA]</scope>
    <source>
        <strain evidence="5">Ana</strain>
    </source>
</reference>
<dbReference type="PANTHER" id="PTHR43397:SF1">
    <property type="entry name" value="ERGOTHIONEINE BIOSYNTHESIS PROTEIN 1"/>
    <property type="match status" value="1"/>
</dbReference>
<comment type="caution">
    <text evidence="5">The sequence shown here is derived from an EMBL/GenBank/DDBJ whole genome shotgun (WGS) entry which is preliminary data.</text>
</comment>
<dbReference type="PANTHER" id="PTHR43397">
    <property type="entry name" value="ERGOTHIONEINE BIOSYNTHESIS PROTEIN 1"/>
    <property type="match status" value="1"/>
</dbReference>
<dbReference type="GO" id="GO:0008168">
    <property type="term" value="F:methyltransferase activity"/>
    <property type="evidence" value="ECO:0007669"/>
    <property type="project" value="UniProtKB-KW"/>
</dbReference>
<dbReference type="GO" id="GO:0032259">
    <property type="term" value="P:methylation"/>
    <property type="evidence" value="ECO:0007669"/>
    <property type="project" value="UniProtKB-KW"/>
</dbReference>
<dbReference type="NCBIfam" id="TIGR03438">
    <property type="entry name" value="egtD_ergothio"/>
    <property type="match status" value="1"/>
</dbReference>
<dbReference type="Proteomes" id="UP000050465">
    <property type="component" value="Unassembled WGS sequence"/>
</dbReference>
<evidence type="ECO:0000256" key="1">
    <source>
        <dbReference type="ARBA" id="ARBA00022603"/>
    </source>
</evidence>
<dbReference type="SUPFAM" id="SSF53335">
    <property type="entry name" value="S-adenosyl-L-methionine-dependent methyltransferases"/>
    <property type="match status" value="1"/>
</dbReference>
<feature type="domain" description="Histidine-specific methyltransferase SAM-dependent" evidence="4">
    <location>
        <begin position="82"/>
        <end position="388"/>
    </location>
</feature>
<dbReference type="AlphaFoldDB" id="A0A0P7ZZN7"/>
<dbReference type="STRING" id="1666911.HLUCCA11_07550"/>
<dbReference type="Pfam" id="PF10017">
    <property type="entry name" value="Methyltransf_33"/>
    <property type="match status" value="1"/>
</dbReference>
<sequence length="400" mass="44974">MVWRTILIDNRGYVLSLPNLLEDQLENRLEARLEDRPEDRPEDRLEDRPEDSQHGQRWVIKDLLAASRQHSATATLEKQEGQDVIAGLCAEAKSLPPKYFYDARGSELFDQISELSEYYPTRTEVAILKQSADAIAHTTGPCQIIELGSGSATKARILLSAYEAANHPLRYVPIDVSGTALKESVQQLLQEYPTLSVQGLVSTYELALTQIASQPPNSQIPTRLICFLGSTIGNFKPHEYEQFLAKVSAALRPGDYFLLGIDLQKEVSLLEAAYNDSLGVTAEFNLNMLRHLNHRFEGNFNLSNFSHSAIYNAQKHQIEMYIESLVSQTVELKSLSYTAHFATQEKLLSEVSRKFNLSETTQQLAAYQLPVLKTFTDEKQWFGLLLCQRSAATAGITEEM</sequence>